<accession>A0A419EZ68</accession>
<dbReference type="SUPFAM" id="SSF56954">
    <property type="entry name" value="Outer membrane efflux proteins (OEP)"/>
    <property type="match status" value="1"/>
</dbReference>
<dbReference type="AlphaFoldDB" id="A0A419EZ68"/>
<evidence type="ECO:0000313" key="3">
    <source>
        <dbReference type="Proteomes" id="UP000285961"/>
    </source>
</evidence>
<dbReference type="PANTHER" id="PTHR30203:SF24">
    <property type="entry name" value="BLR4935 PROTEIN"/>
    <property type="match status" value="1"/>
</dbReference>
<dbReference type="Gene3D" id="1.20.1600.10">
    <property type="entry name" value="Outer membrane efflux proteins (OEP)"/>
    <property type="match status" value="1"/>
</dbReference>
<dbReference type="GO" id="GO:0015562">
    <property type="term" value="F:efflux transmembrane transporter activity"/>
    <property type="evidence" value="ECO:0007669"/>
    <property type="project" value="InterPro"/>
</dbReference>
<dbReference type="InterPro" id="IPR010131">
    <property type="entry name" value="MdtP/NodT-like"/>
</dbReference>
<organism evidence="2 3">
    <name type="scientific">Candidatus Abyssobacteria bacterium SURF_17</name>
    <dbReference type="NCBI Taxonomy" id="2093361"/>
    <lineage>
        <taxon>Bacteria</taxon>
        <taxon>Pseudomonadati</taxon>
        <taxon>Candidatus Hydrogenedentota</taxon>
        <taxon>Candidatus Abyssobacteria</taxon>
    </lineage>
</organism>
<name>A0A419EZ68_9BACT</name>
<evidence type="ECO:0000313" key="2">
    <source>
        <dbReference type="EMBL" id="RJP70476.1"/>
    </source>
</evidence>
<dbReference type="InterPro" id="IPR003423">
    <property type="entry name" value="OMP_efflux"/>
</dbReference>
<proteinExistence type="inferred from homology"/>
<dbReference type="Proteomes" id="UP000285961">
    <property type="component" value="Unassembled WGS sequence"/>
</dbReference>
<reference evidence="2 3" key="1">
    <citation type="journal article" date="2017" name="ISME J.">
        <title>Energy and carbon metabolisms in a deep terrestrial subsurface fluid microbial community.</title>
        <authorList>
            <person name="Momper L."/>
            <person name="Jungbluth S.P."/>
            <person name="Lee M.D."/>
            <person name="Amend J.P."/>
        </authorList>
    </citation>
    <scope>NUCLEOTIDE SEQUENCE [LARGE SCALE GENOMIC DNA]</scope>
    <source>
        <strain evidence="2">SURF_17</strain>
    </source>
</reference>
<comment type="similarity">
    <text evidence="1">Belongs to the outer membrane factor (OMF) (TC 1.B.17) family.</text>
</comment>
<dbReference type="PANTHER" id="PTHR30203">
    <property type="entry name" value="OUTER MEMBRANE CATION EFFLUX PROTEIN"/>
    <property type="match status" value="1"/>
</dbReference>
<evidence type="ECO:0000256" key="1">
    <source>
        <dbReference type="ARBA" id="ARBA00007613"/>
    </source>
</evidence>
<comment type="caution">
    <text evidence="2">The sequence shown here is derived from an EMBL/GenBank/DDBJ whole genome shotgun (WGS) entry which is preliminary data.</text>
</comment>
<dbReference type="Pfam" id="PF02321">
    <property type="entry name" value="OEP"/>
    <property type="match status" value="2"/>
</dbReference>
<dbReference type="EMBL" id="QZKI01000070">
    <property type="protein sequence ID" value="RJP70476.1"/>
    <property type="molecule type" value="Genomic_DNA"/>
</dbReference>
<gene>
    <name evidence="2" type="ORF">C4532_09305</name>
</gene>
<protein>
    <submittedName>
        <fullName evidence="2">TolC family protein</fullName>
    </submittedName>
</protein>
<sequence>MKGNVYRLFIVSIFIISGSVGAAERWQIPFDTSAVGTRPEADSVYSLAEVMRLVALQNLTLQALEYRREAARGMLKQVGLWSNPELGLEAEEIGWDAPGFNESELSISLSQEFELFGQRKARKNLARSQIDNVHLQARLAAFDLYLETKARFYALFHAQQQLELASRSVELAGEIVDNTKFRIENGAALQSELLLADLEYQRAQVALEQAQQEVSSTSAVLTALWGDSSVSVAVSANIEPDFQNALNSVASLEFVSDSVRSLLQLHQETAILRAEASLAAAEARPPISLSGGFKHLEGTNSNSLLFGVSLPIPLFNRNQGTRKLLASEIRALELTTKQTRVETRADLRSQVLRLRQLVQRHDRLDSLLLPTAENAYSMLQDAYKAGRVPYTQLLEAERSLNELRFEHNDMLLQIHDQVIAIERVTGIPIRIDKE</sequence>